<dbReference type="Proteomes" id="UP000838878">
    <property type="component" value="Chromosome 6"/>
</dbReference>
<dbReference type="Pfam" id="PF05380">
    <property type="entry name" value="Peptidase_A17"/>
    <property type="match status" value="1"/>
</dbReference>
<gene>
    <name evidence="1" type="ORF">BINO364_LOCUS12186</name>
</gene>
<dbReference type="InterPro" id="IPR008042">
    <property type="entry name" value="Retrotrans_Pao"/>
</dbReference>
<keyword evidence="2" id="KW-1185">Reference proteome</keyword>
<dbReference type="AlphaFoldDB" id="A0A8J9YBZ1"/>
<dbReference type="OrthoDB" id="8194935at2759"/>
<name>A0A8J9YBZ1_9NEOP</name>
<evidence type="ECO:0000313" key="2">
    <source>
        <dbReference type="Proteomes" id="UP000838878"/>
    </source>
</evidence>
<reference evidence="1" key="1">
    <citation type="submission" date="2021-12" db="EMBL/GenBank/DDBJ databases">
        <authorList>
            <person name="Martin H S."/>
        </authorList>
    </citation>
    <scope>NUCLEOTIDE SEQUENCE</scope>
</reference>
<feature type="non-terminal residue" evidence="1">
    <location>
        <position position="129"/>
    </location>
</feature>
<evidence type="ECO:0000313" key="1">
    <source>
        <dbReference type="EMBL" id="CAH0726759.1"/>
    </source>
</evidence>
<sequence length="129" mass="14666">MLSTVAKLWDLNGFCAPVVLYAKLLIQALWIAHIGWDDSPSEHICIEWKTFINELPLLHNFQIPRFFGITSDTHRVFLLGVLQQQLSCKGANRHCRRCLSGEDNCWRKGRRGALDASRGTVSAVYSPLR</sequence>
<accession>A0A8J9YBZ1</accession>
<dbReference type="EMBL" id="OV170226">
    <property type="protein sequence ID" value="CAH0726759.1"/>
    <property type="molecule type" value="Genomic_DNA"/>
</dbReference>
<protein>
    <submittedName>
        <fullName evidence="1">Uncharacterized protein</fullName>
    </submittedName>
</protein>
<organism evidence="1 2">
    <name type="scientific">Brenthis ino</name>
    <name type="common">lesser marbled fritillary</name>
    <dbReference type="NCBI Taxonomy" id="405034"/>
    <lineage>
        <taxon>Eukaryota</taxon>
        <taxon>Metazoa</taxon>
        <taxon>Ecdysozoa</taxon>
        <taxon>Arthropoda</taxon>
        <taxon>Hexapoda</taxon>
        <taxon>Insecta</taxon>
        <taxon>Pterygota</taxon>
        <taxon>Neoptera</taxon>
        <taxon>Endopterygota</taxon>
        <taxon>Lepidoptera</taxon>
        <taxon>Glossata</taxon>
        <taxon>Ditrysia</taxon>
        <taxon>Papilionoidea</taxon>
        <taxon>Nymphalidae</taxon>
        <taxon>Heliconiinae</taxon>
        <taxon>Argynnini</taxon>
        <taxon>Brenthis</taxon>
    </lineage>
</organism>
<proteinExistence type="predicted"/>